<organism evidence="2 3">
    <name type="scientific">Oikopleura dioica</name>
    <name type="common">Tunicate</name>
    <dbReference type="NCBI Taxonomy" id="34765"/>
    <lineage>
        <taxon>Eukaryota</taxon>
        <taxon>Metazoa</taxon>
        <taxon>Chordata</taxon>
        <taxon>Tunicata</taxon>
        <taxon>Appendicularia</taxon>
        <taxon>Copelata</taxon>
        <taxon>Oikopleuridae</taxon>
        <taxon>Oikopleura</taxon>
    </lineage>
</organism>
<feature type="compositionally biased region" description="Basic and acidic residues" evidence="1">
    <location>
        <begin position="68"/>
        <end position="88"/>
    </location>
</feature>
<evidence type="ECO:0000313" key="3">
    <source>
        <dbReference type="Proteomes" id="UP001158576"/>
    </source>
</evidence>
<feature type="compositionally biased region" description="Basic residues" evidence="1">
    <location>
        <begin position="44"/>
        <end position="53"/>
    </location>
</feature>
<gene>
    <name evidence="2" type="ORF">OKIOD_LOCUS279</name>
</gene>
<proteinExistence type="predicted"/>
<feature type="compositionally biased region" description="Basic and acidic residues" evidence="1">
    <location>
        <begin position="17"/>
        <end position="34"/>
    </location>
</feature>
<feature type="compositionally biased region" description="Basic and acidic residues" evidence="1">
    <location>
        <begin position="178"/>
        <end position="203"/>
    </location>
</feature>
<feature type="region of interest" description="Disordered" evidence="1">
    <location>
        <begin position="232"/>
        <end position="282"/>
    </location>
</feature>
<protein>
    <submittedName>
        <fullName evidence="2">Oidioi.mRNA.OKI2018_I69.PAR.g8721.t2.cds</fullName>
    </submittedName>
</protein>
<name>A0ABN7RHA9_OIKDI</name>
<evidence type="ECO:0000256" key="1">
    <source>
        <dbReference type="SAM" id="MobiDB-lite"/>
    </source>
</evidence>
<accession>A0ABN7RHA9</accession>
<dbReference type="Proteomes" id="UP001158576">
    <property type="component" value="Chromosome PAR"/>
</dbReference>
<keyword evidence="3" id="KW-1185">Reference proteome</keyword>
<sequence length="358" mass="41449">MVVNWLRESSEAIPNVEKTESVAKSDFVRGKNYERPSSTSRPRSSSKKQKAPKRVQLLAPAGAGEGSTEYRKTRFSRERPPELDEAVRRSQNNHLTVDPPPSRVRFPEENDEPEKTKKNFRKTKFSLNRPDGLDELVKSVDRTPEPKVSKGVCFASEDESEDERPEKSRFRKTKFSRNRPEGLDQLIEKTKKVEEPQVREEKGVSFMSEEQEEDQEKIKFRKTKFSLSRPEGIDEIVQNTKSEDPFFLTQNDDLSESDSENKKQRSISFADDEEDNNRDIFGFPSDGRGILAQIFKEIVGENEEQEKEYAGYLGQNFLQQGESLGNKRIRFAELFKPPNLHPDNTSRFSRSIYQTRNR</sequence>
<feature type="compositionally biased region" description="Basic and acidic residues" evidence="1">
    <location>
        <begin position="105"/>
        <end position="117"/>
    </location>
</feature>
<dbReference type="EMBL" id="OU015568">
    <property type="protein sequence ID" value="CAG5077460.1"/>
    <property type="molecule type" value="Genomic_DNA"/>
</dbReference>
<evidence type="ECO:0000313" key="2">
    <source>
        <dbReference type="EMBL" id="CAG5077460.1"/>
    </source>
</evidence>
<reference evidence="2 3" key="1">
    <citation type="submission" date="2021-04" db="EMBL/GenBank/DDBJ databases">
        <authorList>
            <person name="Bliznina A."/>
        </authorList>
    </citation>
    <scope>NUCLEOTIDE SEQUENCE [LARGE SCALE GENOMIC DNA]</scope>
</reference>
<feature type="region of interest" description="Disordered" evidence="1">
    <location>
        <begin position="1"/>
        <end position="217"/>
    </location>
</feature>
<feature type="compositionally biased region" description="Basic and acidic residues" evidence="1">
    <location>
        <begin position="131"/>
        <end position="148"/>
    </location>
</feature>